<accession>A0A517ZGB6</accession>
<dbReference type="RefSeq" id="WP_145373029.1">
    <property type="nucleotide sequence ID" value="NZ_CP036275.1"/>
</dbReference>
<dbReference type="EMBL" id="CP036275">
    <property type="protein sequence ID" value="QDU41520.1"/>
    <property type="molecule type" value="Genomic_DNA"/>
</dbReference>
<feature type="region of interest" description="Disordered" evidence="1">
    <location>
        <begin position="73"/>
        <end position="170"/>
    </location>
</feature>
<feature type="compositionally biased region" description="Basic and acidic residues" evidence="1">
    <location>
        <begin position="126"/>
        <end position="164"/>
    </location>
</feature>
<protein>
    <submittedName>
        <fullName evidence="2">Uncharacterized protein</fullName>
    </submittedName>
</protein>
<evidence type="ECO:0000313" key="2">
    <source>
        <dbReference type="EMBL" id="QDU41520.1"/>
    </source>
</evidence>
<dbReference type="Proteomes" id="UP000320496">
    <property type="component" value="Chromosome"/>
</dbReference>
<sequence length="377" mass="40224">MPIKFRCPHCRQFLGISRNRAGALADCPTCGRTIRVPNLDGKVDPLPDPELDLEDQQLKNALAALAGIDDEDDAGAGRSSAGTASGIAAAPVARRQEPAAREVPVAATPEEVVPSIATKPPPAQRPPERAGERNVPESDALDRLAKLADESGVRERSREPEPKSVMRPGSGLLATGGIALFVLGLVVGRLTAPTATAVAVDEPAGNGAGANRANVEQPDPDVPPAAVERELALTGRVTYLTADGQTRPDEGARVLVLPEERSGSSRLPVVGFRVGAAEVDVRLARAALRELGGDFTVADSEGRYEIRLPDAGNYDVLMISRYQPRDADLPLTDSVEQLLPVWFDRPSQLIGQVQYRLSSLLYRGEVPATRDHTFERL</sequence>
<proteinExistence type="predicted"/>
<dbReference type="OrthoDB" id="292474at2"/>
<keyword evidence="3" id="KW-1185">Reference proteome</keyword>
<feature type="compositionally biased region" description="Low complexity" evidence="1">
    <location>
        <begin position="101"/>
        <end position="114"/>
    </location>
</feature>
<name>A0A517ZGB6_9PLAN</name>
<dbReference type="AlphaFoldDB" id="A0A517ZGB6"/>
<feature type="compositionally biased region" description="Low complexity" evidence="1">
    <location>
        <begin position="76"/>
        <end position="93"/>
    </location>
</feature>
<feature type="region of interest" description="Disordered" evidence="1">
    <location>
        <begin position="201"/>
        <end position="220"/>
    </location>
</feature>
<dbReference type="KEGG" id="mri:Mal4_58880"/>
<organism evidence="2 3">
    <name type="scientific">Maioricimonas rarisocia</name>
    <dbReference type="NCBI Taxonomy" id="2528026"/>
    <lineage>
        <taxon>Bacteria</taxon>
        <taxon>Pseudomonadati</taxon>
        <taxon>Planctomycetota</taxon>
        <taxon>Planctomycetia</taxon>
        <taxon>Planctomycetales</taxon>
        <taxon>Planctomycetaceae</taxon>
        <taxon>Maioricimonas</taxon>
    </lineage>
</organism>
<evidence type="ECO:0000256" key="1">
    <source>
        <dbReference type="SAM" id="MobiDB-lite"/>
    </source>
</evidence>
<gene>
    <name evidence="2" type="ORF">Mal4_58880</name>
</gene>
<evidence type="ECO:0000313" key="3">
    <source>
        <dbReference type="Proteomes" id="UP000320496"/>
    </source>
</evidence>
<reference evidence="2 3" key="1">
    <citation type="submission" date="2019-02" db="EMBL/GenBank/DDBJ databases">
        <title>Deep-cultivation of Planctomycetes and their phenomic and genomic characterization uncovers novel biology.</title>
        <authorList>
            <person name="Wiegand S."/>
            <person name="Jogler M."/>
            <person name="Boedeker C."/>
            <person name="Pinto D."/>
            <person name="Vollmers J."/>
            <person name="Rivas-Marin E."/>
            <person name="Kohn T."/>
            <person name="Peeters S.H."/>
            <person name="Heuer A."/>
            <person name="Rast P."/>
            <person name="Oberbeckmann S."/>
            <person name="Bunk B."/>
            <person name="Jeske O."/>
            <person name="Meyerdierks A."/>
            <person name="Storesund J.E."/>
            <person name="Kallscheuer N."/>
            <person name="Luecker S."/>
            <person name="Lage O.M."/>
            <person name="Pohl T."/>
            <person name="Merkel B.J."/>
            <person name="Hornburger P."/>
            <person name="Mueller R.-W."/>
            <person name="Bruemmer F."/>
            <person name="Labrenz M."/>
            <person name="Spormann A.M."/>
            <person name="Op den Camp H."/>
            <person name="Overmann J."/>
            <person name="Amann R."/>
            <person name="Jetten M.S.M."/>
            <person name="Mascher T."/>
            <person name="Medema M.H."/>
            <person name="Devos D.P."/>
            <person name="Kaster A.-K."/>
            <person name="Ovreas L."/>
            <person name="Rohde M."/>
            <person name="Galperin M.Y."/>
            <person name="Jogler C."/>
        </authorList>
    </citation>
    <scope>NUCLEOTIDE SEQUENCE [LARGE SCALE GENOMIC DNA]</scope>
    <source>
        <strain evidence="2 3">Mal4</strain>
    </source>
</reference>